<evidence type="ECO:0000256" key="4">
    <source>
        <dbReference type="ARBA" id="ARBA00023125"/>
    </source>
</evidence>
<dbReference type="PANTHER" id="PTHR43133:SF8">
    <property type="entry name" value="RNA POLYMERASE SIGMA FACTOR HI_1459-RELATED"/>
    <property type="match status" value="1"/>
</dbReference>
<dbReference type="Pfam" id="PF04542">
    <property type="entry name" value="Sigma70_r2"/>
    <property type="match status" value="1"/>
</dbReference>
<dbReference type="Proteomes" id="UP000646523">
    <property type="component" value="Unassembled WGS sequence"/>
</dbReference>
<evidence type="ECO:0000256" key="5">
    <source>
        <dbReference type="ARBA" id="ARBA00023163"/>
    </source>
</evidence>
<dbReference type="SUPFAM" id="SSF88946">
    <property type="entry name" value="Sigma2 domain of RNA polymerase sigma factors"/>
    <property type="match status" value="1"/>
</dbReference>
<comment type="caution">
    <text evidence="7">The sequence shown here is derived from an EMBL/GenBank/DDBJ whole genome shotgun (WGS) entry which is preliminary data.</text>
</comment>
<accession>A0A917YPU1</accession>
<comment type="similarity">
    <text evidence="1">Belongs to the sigma-70 factor family. ECF subfamily.</text>
</comment>
<proteinExistence type="inferred from homology"/>
<keyword evidence="3" id="KW-0731">Sigma factor</keyword>
<dbReference type="GO" id="GO:0006352">
    <property type="term" value="P:DNA-templated transcription initiation"/>
    <property type="evidence" value="ECO:0007669"/>
    <property type="project" value="InterPro"/>
</dbReference>
<dbReference type="InterPro" id="IPR013324">
    <property type="entry name" value="RNA_pol_sigma_r3/r4-like"/>
</dbReference>
<dbReference type="RefSeq" id="WP_225262126.1">
    <property type="nucleotide sequence ID" value="NZ_BMNH01000001.1"/>
</dbReference>
<keyword evidence="5" id="KW-0804">Transcription</keyword>
<keyword evidence="2" id="KW-0805">Transcription regulation</keyword>
<dbReference type="SUPFAM" id="SSF88659">
    <property type="entry name" value="Sigma3 and sigma4 domains of RNA polymerase sigma factors"/>
    <property type="match status" value="1"/>
</dbReference>
<dbReference type="InterPro" id="IPR013325">
    <property type="entry name" value="RNA_pol_sigma_r2"/>
</dbReference>
<feature type="domain" description="RNA polymerase sigma-70 region 2" evidence="6">
    <location>
        <begin position="12"/>
        <end position="74"/>
    </location>
</feature>
<name>A0A917YPU1_9ACTN</name>
<dbReference type="Gene3D" id="1.10.10.10">
    <property type="entry name" value="Winged helix-like DNA-binding domain superfamily/Winged helix DNA-binding domain"/>
    <property type="match status" value="1"/>
</dbReference>
<evidence type="ECO:0000259" key="6">
    <source>
        <dbReference type="Pfam" id="PF04542"/>
    </source>
</evidence>
<evidence type="ECO:0000256" key="1">
    <source>
        <dbReference type="ARBA" id="ARBA00010641"/>
    </source>
</evidence>
<dbReference type="GO" id="GO:0003677">
    <property type="term" value="F:DNA binding"/>
    <property type="evidence" value="ECO:0007669"/>
    <property type="project" value="UniProtKB-KW"/>
</dbReference>
<evidence type="ECO:0000256" key="2">
    <source>
        <dbReference type="ARBA" id="ARBA00023015"/>
    </source>
</evidence>
<dbReference type="InterPro" id="IPR007627">
    <property type="entry name" value="RNA_pol_sigma70_r2"/>
</dbReference>
<dbReference type="AlphaFoldDB" id="A0A917YPU1"/>
<dbReference type="PANTHER" id="PTHR43133">
    <property type="entry name" value="RNA POLYMERASE ECF-TYPE SIGMA FACTO"/>
    <property type="match status" value="1"/>
</dbReference>
<protein>
    <recommendedName>
        <fullName evidence="6">RNA polymerase sigma-70 region 2 domain-containing protein</fullName>
    </recommendedName>
</protein>
<keyword evidence="8" id="KW-1185">Reference proteome</keyword>
<evidence type="ECO:0000313" key="8">
    <source>
        <dbReference type="Proteomes" id="UP000646523"/>
    </source>
</evidence>
<evidence type="ECO:0000313" key="7">
    <source>
        <dbReference type="EMBL" id="GGO62689.1"/>
    </source>
</evidence>
<dbReference type="Gene3D" id="1.10.1740.10">
    <property type="match status" value="1"/>
</dbReference>
<reference evidence="7" key="1">
    <citation type="journal article" date="2014" name="Int. J. Syst. Evol. Microbiol.">
        <title>Complete genome sequence of Corynebacterium casei LMG S-19264T (=DSM 44701T), isolated from a smear-ripened cheese.</title>
        <authorList>
            <consortium name="US DOE Joint Genome Institute (JGI-PGF)"/>
            <person name="Walter F."/>
            <person name="Albersmeier A."/>
            <person name="Kalinowski J."/>
            <person name="Ruckert C."/>
        </authorList>
    </citation>
    <scope>NUCLEOTIDE SEQUENCE</scope>
    <source>
        <strain evidence="7">CGMCC 4.7368</strain>
    </source>
</reference>
<sequence>MNVTEQRWHVLMAHRPRLLALASRMGAGAEAEDVVQDALLRTATFAGLVEERAWPFLATVAARLVVDHHRRTARDQVLRHHAALMPRPHGFEDVVADWDEARRAATLIARLDPEIRHLVRLRMEGATWVQIGVVRGESAAAVEMRYRRATASVRRAMNRPAGNRR</sequence>
<organism evidence="7 8">
    <name type="scientific">Nonomuraea cavernae</name>
    <dbReference type="NCBI Taxonomy" id="2045107"/>
    <lineage>
        <taxon>Bacteria</taxon>
        <taxon>Bacillati</taxon>
        <taxon>Actinomycetota</taxon>
        <taxon>Actinomycetes</taxon>
        <taxon>Streptosporangiales</taxon>
        <taxon>Streptosporangiaceae</taxon>
        <taxon>Nonomuraea</taxon>
    </lineage>
</organism>
<dbReference type="InterPro" id="IPR039425">
    <property type="entry name" value="RNA_pol_sigma-70-like"/>
</dbReference>
<dbReference type="InterPro" id="IPR036388">
    <property type="entry name" value="WH-like_DNA-bd_sf"/>
</dbReference>
<dbReference type="GO" id="GO:0016987">
    <property type="term" value="F:sigma factor activity"/>
    <property type="evidence" value="ECO:0007669"/>
    <property type="project" value="UniProtKB-KW"/>
</dbReference>
<reference evidence="7" key="2">
    <citation type="submission" date="2020-09" db="EMBL/GenBank/DDBJ databases">
        <authorList>
            <person name="Sun Q."/>
            <person name="Zhou Y."/>
        </authorList>
    </citation>
    <scope>NUCLEOTIDE SEQUENCE</scope>
    <source>
        <strain evidence="7">CGMCC 4.7368</strain>
    </source>
</reference>
<keyword evidence="4" id="KW-0238">DNA-binding</keyword>
<gene>
    <name evidence="7" type="ORF">GCM10012289_07940</name>
</gene>
<evidence type="ECO:0000256" key="3">
    <source>
        <dbReference type="ARBA" id="ARBA00023082"/>
    </source>
</evidence>
<dbReference type="EMBL" id="BMNH01000001">
    <property type="protein sequence ID" value="GGO62689.1"/>
    <property type="molecule type" value="Genomic_DNA"/>
</dbReference>